<name>A0A6V7VIB5_MELEN</name>
<dbReference type="Proteomes" id="UP000580250">
    <property type="component" value="Unassembled WGS sequence"/>
</dbReference>
<comment type="caution">
    <text evidence="1">The sequence shown here is derived from an EMBL/GenBank/DDBJ whole genome shotgun (WGS) entry which is preliminary data.</text>
</comment>
<protein>
    <submittedName>
        <fullName evidence="1">Uncharacterized protein</fullName>
    </submittedName>
</protein>
<dbReference type="AlphaFoldDB" id="A0A6V7VIB5"/>
<evidence type="ECO:0000313" key="1">
    <source>
        <dbReference type="EMBL" id="CAD2174689.1"/>
    </source>
</evidence>
<evidence type="ECO:0000313" key="2">
    <source>
        <dbReference type="Proteomes" id="UP000580250"/>
    </source>
</evidence>
<accession>A0A6V7VIB5</accession>
<organism evidence="1 2">
    <name type="scientific">Meloidogyne enterolobii</name>
    <name type="common">Root-knot nematode worm</name>
    <name type="synonym">Meloidogyne mayaguensis</name>
    <dbReference type="NCBI Taxonomy" id="390850"/>
    <lineage>
        <taxon>Eukaryota</taxon>
        <taxon>Metazoa</taxon>
        <taxon>Ecdysozoa</taxon>
        <taxon>Nematoda</taxon>
        <taxon>Chromadorea</taxon>
        <taxon>Rhabditida</taxon>
        <taxon>Tylenchina</taxon>
        <taxon>Tylenchomorpha</taxon>
        <taxon>Tylenchoidea</taxon>
        <taxon>Meloidogynidae</taxon>
        <taxon>Meloidogyninae</taxon>
        <taxon>Meloidogyne</taxon>
    </lineage>
</organism>
<reference evidence="1 2" key="1">
    <citation type="submission" date="2020-08" db="EMBL/GenBank/DDBJ databases">
        <authorList>
            <person name="Koutsovoulos G."/>
            <person name="Danchin GJ E."/>
        </authorList>
    </citation>
    <scope>NUCLEOTIDE SEQUENCE [LARGE SCALE GENOMIC DNA]</scope>
</reference>
<gene>
    <name evidence="1" type="ORF">MENT_LOCUS26375</name>
</gene>
<dbReference type="EMBL" id="CAJEWN010000241">
    <property type="protein sequence ID" value="CAD2174689.1"/>
    <property type="molecule type" value="Genomic_DNA"/>
</dbReference>
<proteinExistence type="predicted"/>
<sequence length="141" mass="16080">MIYYKQIKCQDNALKIHVEDRSQLLTQTDGSEEQQMTSLSGGGGQQKLLHVPEAHWDGITDLISLWPDLLISSDVKVLLNFGKFAEVLSVEMFRSWCYDLVSTFGSKSCKIFIWNLLLSSYISLLKCSFEFWKISVPHVSV</sequence>